<dbReference type="PANTHER" id="PTHR24567">
    <property type="entry name" value="CRP FAMILY TRANSCRIPTIONAL REGULATORY PROTEIN"/>
    <property type="match status" value="1"/>
</dbReference>
<proteinExistence type="predicted"/>
<dbReference type="InterPro" id="IPR014710">
    <property type="entry name" value="RmlC-like_jellyroll"/>
</dbReference>
<dbReference type="EMBL" id="JACNJH010000206">
    <property type="protein sequence ID" value="MBC8362600.1"/>
    <property type="molecule type" value="Genomic_DNA"/>
</dbReference>
<dbReference type="InterPro" id="IPR018490">
    <property type="entry name" value="cNMP-bd_dom_sf"/>
</dbReference>
<dbReference type="InterPro" id="IPR000595">
    <property type="entry name" value="cNMP-bd_dom"/>
</dbReference>
<dbReference type="SUPFAM" id="SSF51206">
    <property type="entry name" value="cAMP-binding domain-like"/>
    <property type="match status" value="1"/>
</dbReference>
<accession>A0A8J6TI12</accession>
<dbReference type="PANTHER" id="PTHR24567:SF26">
    <property type="entry name" value="REGULATORY PROTEIN YEIL"/>
    <property type="match status" value="1"/>
</dbReference>
<feature type="domain" description="Cyclic nucleotide-binding" evidence="1">
    <location>
        <begin position="12"/>
        <end position="115"/>
    </location>
</feature>
<sequence length="160" mass="18213">MVEVSDLKKFELFGVLSEKQLEKISKITDKKSYNKGAHIYEKGDRAKEMHVVLKGLVSLREINPGDEVGIAFESRERGEFFGAACFMEPQEYTLTAVCMENTEVMAVNAEKLFDLCEQDPGIGYQLMKKVAQIYFERYKVAKRQIYQMVKTPTVITALPG</sequence>
<dbReference type="InterPro" id="IPR050397">
    <property type="entry name" value="Env_Response_Regulators"/>
</dbReference>
<dbReference type="Pfam" id="PF00027">
    <property type="entry name" value="cNMP_binding"/>
    <property type="match status" value="1"/>
</dbReference>
<dbReference type="AlphaFoldDB" id="A0A8J6TI12"/>
<reference evidence="2 3" key="1">
    <citation type="submission" date="2020-08" db="EMBL/GenBank/DDBJ databases">
        <title>Bridging the membrane lipid divide: bacteria of the FCB group superphylum have the potential to synthesize archaeal ether lipids.</title>
        <authorList>
            <person name="Villanueva L."/>
            <person name="Von Meijenfeldt F.A.B."/>
            <person name="Westbye A.B."/>
            <person name="Yadav S."/>
            <person name="Hopmans E.C."/>
            <person name="Dutilh B.E."/>
            <person name="Sinninghe Damste J.S."/>
        </authorList>
    </citation>
    <scope>NUCLEOTIDE SEQUENCE [LARGE SCALE GENOMIC DNA]</scope>
    <source>
        <strain evidence="2">NIOZ-UU30</strain>
    </source>
</reference>
<dbReference type="Proteomes" id="UP000603434">
    <property type="component" value="Unassembled WGS sequence"/>
</dbReference>
<evidence type="ECO:0000313" key="3">
    <source>
        <dbReference type="Proteomes" id="UP000603434"/>
    </source>
</evidence>
<dbReference type="SMART" id="SM00100">
    <property type="entry name" value="cNMP"/>
    <property type="match status" value="1"/>
</dbReference>
<dbReference type="Gene3D" id="2.60.120.10">
    <property type="entry name" value="Jelly Rolls"/>
    <property type="match status" value="1"/>
</dbReference>
<evidence type="ECO:0000259" key="1">
    <source>
        <dbReference type="PROSITE" id="PS50042"/>
    </source>
</evidence>
<dbReference type="GO" id="GO:0003700">
    <property type="term" value="F:DNA-binding transcription factor activity"/>
    <property type="evidence" value="ECO:0007669"/>
    <property type="project" value="TreeGrafter"/>
</dbReference>
<dbReference type="GO" id="GO:0005829">
    <property type="term" value="C:cytosol"/>
    <property type="evidence" value="ECO:0007669"/>
    <property type="project" value="TreeGrafter"/>
</dbReference>
<comment type="caution">
    <text evidence="2">The sequence shown here is derived from an EMBL/GenBank/DDBJ whole genome shotgun (WGS) entry which is preliminary data.</text>
</comment>
<evidence type="ECO:0000313" key="2">
    <source>
        <dbReference type="EMBL" id="MBC8362600.1"/>
    </source>
</evidence>
<name>A0A8J6TI12_9BACT</name>
<dbReference type="PROSITE" id="PS50042">
    <property type="entry name" value="CNMP_BINDING_3"/>
    <property type="match status" value="1"/>
</dbReference>
<gene>
    <name evidence="2" type="ORF">H8E23_14535</name>
</gene>
<organism evidence="2 3">
    <name type="scientific">Candidatus Desulfatibia profunda</name>
    <dbReference type="NCBI Taxonomy" id="2841695"/>
    <lineage>
        <taxon>Bacteria</taxon>
        <taxon>Pseudomonadati</taxon>
        <taxon>Thermodesulfobacteriota</taxon>
        <taxon>Desulfobacteria</taxon>
        <taxon>Desulfobacterales</taxon>
        <taxon>Desulfobacterales incertae sedis</taxon>
        <taxon>Candidatus Desulfatibia</taxon>
    </lineage>
</organism>
<dbReference type="CDD" id="cd00038">
    <property type="entry name" value="CAP_ED"/>
    <property type="match status" value="1"/>
</dbReference>
<protein>
    <submittedName>
        <fullName evidence="2">Cyclic nucleotide-binding domain-containing protein</fullName>
    </submittedName>
</protein>